<dbReference type="FunCoup" id="A0A1S3F066">
    <property type="interactions" value="1"/>
</dbReference>
<dbReference type="KEGG" id="dord:105984421"/>
<dbReference type="GeneID" id="105984421"/>
<dbReference type="InterPro" id="IPR031711">
    <property type="entry name" value="DUF4724"/>
</dbReference>
<dbReference type="Proteomes" id="UP000081671">
    <property type="component" value="Unplaced"/>
</dbReference>
<dbReference type="PANTHER" id="PTHR22382:SF7">
    <property type="entry name" value="RIKEN CDNA 4921504E06 GENE"/>
    <property type="match status" value="1"/>
</dbReference>
<dbReference type="RefSeq" id="XP_012870048.1">
    <property type="nucleotide sequence ID" value="XM_013014594.1"/>
</dbReference>
<feature type="region of interest" description="Disordered" evidence="2">
    <location>
        <begin position="647"/>
        <end position="666"/>
    </location>
</feature>
<evidence type="ECO:0000259" key="4">
    <source>
        <dbReference type="Pfam" id="PF15852"/>
    </source>
</evidence>
<evidence type="ECO:0000313" key="5">
    <source>
        <dbReference type="Proteomes" id="UP000081671"/>
    </source>
</evidence>
<keyword evidence="1" id="KW-0175">Coiled coil</keyword>
<evidence type="ECO:0000259" key="3">
    <source>
        <dbReference type="Pfam" id="PF15821"/>
    </source>
</evidence>
<gene>
    <name evidence="6" type="primary">LOC105984421</name>
</gene>
<dbReference type="Pfam" id="PF15852">
    <property type="entry name" value="DUF4724"/>
    <property type="match status" value="1"/>
</dbReference>
<dbReference type="InterPro" id="IPR040119">
    <property type="entry name" value="C10orf67-like"/>
</dbReference>
<evidence type="ECO:0000256" key="1">
    <source>
        <dbReference type="SAM" id="Coils"/>
    </source>
</evidence>
<dbReference type="PANTHER" id="PTHR22382">
    <property type="entry name" value="RIKEN CDNA 4921504E06 GENE"/>
    <property type="match status" value="1"/>
</dbReference>
<feature type="compositionally biased region" description="Basic and acidic residues" evidence="2">
    <location>
        <begin position="454"/>
        <end position="468"/>
    </location>
</feature>
<feature type="coiled-coil region" evidence="1">
    <location>
        <begin position="228"/>
        <end position="276"/>
    </location>
</feature>
<feature type="coiled-coil region" evidence="1">
    <location>
        <begin position="478"/>
        <end position="505"/>
    </location>
</feature>
<dbReference type="InterPro" id="IPR031651">
    <property type="entry name" value="DUF4709"/>
</dbReference>
<dbReference type="Pfam" id="PF15821">
    <property type="entry name" value="DUF4709"/>
    <property type="match status" value="1"/>
</dbReference>
<dbReference type="InParanoid" id="A0A1S3F066"/>
<feature type="domain" description="DUF4709" evidence="3">
    <location>
        <begin position="37"/>
        <end position="146"/>
    </location>
</feature>
<feature type="compositionally biased region" description="Basic and acidic residues" evidence="2">
    <location>
        <begin position="613"/>
        <end position="630"/>
    </location>
</feature>
<evidence type="ECO:0000313" key="6">
    <source>
        <dbReference type="RefSeq" id="XP_012870048.1"/>
    </source>
</evidence>
<feature type="compositionally biased region" description="Basic and acidic residues" evidence="2">
    <location>
        <begin position="419"/>
        <end position="440"/>
    </location>
</feature>
<reference evidence="6" key="1">
    <citation type="submission" date="2025-08" db="UniProtKB">
        <authorList>
            <consortium name="RefSeq"/>
        </authorList>
    </citation>
    <scope>IDENTIFICATION</scope>
    <source>
        <tissue evidence="6">Kidney</tissue>
    </source>
</reference>
<feature type="region of interest" description="Disordered" evidence="2">
    <location>
        <begin position="611"/>
        <end position="630"/>
    </location>
</feature>
<organism evidence="5 6">
    <name type="scientific">Dipodomys ordii</name>
    <name type="common">Ord's kangaroo rat</name>
    <dbReference type="NCBI Taxonomy" id="10020"/>
    <lineage>
        <taxon>Eukaryota</taxon>
        <taxon>Metazoa</taxon>
        <taxon>Chordata</taxon>
        <taxon>Craniata</taxon>
        <taxon>Vertebrata</taxon>
        <taxon>Euteleostomi</taxon>
        <taxon>Mammalia</taxon>
        <taxon>Eutheria</taxon>
        <taxon>Euarchontoglires</taxon>
        <taxon>Glires</taxon>
        <taxon>Rodentia</taxon>
        <taxon>Castorimorpha</taxon>
        <taxon>Heteromyidae</taxon>
        <taxon>Dipodomyinae</taxon>
        <taxon>Dipodomys</taxon>
    </lineage>
</organism>
<feature type="region of interest" description="Disordered" evidence="2">
    <location>
        <begin position="294"/>
        <end position="468"/>
    </location>
</feature>
<sequence>MAEGASQTLEDRPETRGCYKILEVLEAAIEQFQFNPRLTISDELKIGFFTSDHATQTDCSEILPLKELSSSTGKLVQMITSFKVDFGCIKDLLQLKFEDRLKEESLHIITNMNDRIMDVENHYRQNEDTMRKSFQQQLTDAIAMVKGMYQRYFDVEEEKSALHDAANFQLGILKRKLRERDDLIKELKEELERYEELGYQKYDPLKDTGSPRPDVDYKAECERLSQVIAGLEDEIQFNVKENSVLEDEILNLKEFAEQDQRTIQKLMDVRDRLLAELEAEKVLVQEMPPPRARELFPRELLSREPSPREPPRRELFPGELPPRERELFPRELLSREREPSPREPPRRELLPGELPPRERELFPRELLSREREPPSREPPSREPPSREPPSLEPSRPKPALREPSRREQPLGEQAPPELPPRERTPRERTPRERTPREQRPRSVRYTPEPVVLTEPKKSKEAMAKETRQEDLKARDLEINLLRKNLAYEKRKLERFRKEADQINRNWERKFYVLRNSFHVLKDEMFTRHTLFRQFALLADSSFNYLIDNKLLQVISDPVVFTTTPRETGGLHTTRLQQAKRRRLSKATAAQQVVWNWRCPTREGVGVKLLGPRKGQDSLGSKDRVSRTCKPDRRETCAQPRWLLALAPRPLDKTSSPQPAPWATEPLACGCSRASRRAKGRSCPRSP</sequence>
<evidence type="ECO:0000256" key="2">
    <source>
        <dbReference type="SAM" id="MobiDB-lite"/>
    </source>
</evidence>
<proteinExistence type="predicted"/>
<accession>A0A1S3F066</accession>
<protein>
    <submittedName>
        <fullName evidence="6">Uncharacterized protein C10orf67 homolog</fullName>
    </submittedName>
</protein>
<keyword evidence="5" id="KW-1185">Reference proteome</keyword>
<name>A0A1S3F066_DIPOR</name>
<dbReference type="AlphaFoldDB" id="A0A1S3F066"/>
<feature type="compositionally biased region" description="Basic and acidic residues" evidence="2">
    <location>
        <begin position="294"/>
        <end position="385"/>
    </location>
</feature>
<feature type="compositionally biased region" description="Basic and acidic residues" evidence="2">
    <location>
        <begin position="399"/>
        <end position="409"/>
    </location>
</feature>
<dbReference type="OrthoDB" id="10027521at2759"/>
<feature type="coiled-coil region" evidence="1">
    <location>
        <begin position="170"/>
        <end position="200"/>
    </location>
</feature>
<feature type="domain" description="DUF4724" evidence="4">
    <location>
        <begin position="524"/>
        <end position="576"/>
    </location>
</feature>